<evidence type="ECO:0000256" key="4">
    <source>
        <dbReference type="ARBA" id="ARBA00022691"/>
    </source>
</evidence>
<organism evidence="7 8">
    <name type="scientific">Elstera cyanobacteriorum</name>
    <dbReference type="NCBI Taxonomy" id="2022747"/>
    <lineage>
        <taxon>Bacteria</taxon>
        <taxon>Pseudomonadati</taxon>
        <taxon>Pseudomonadota</taxon>
        <taxon>Alphaproteobacteria</taxon>
        <taxon>Rhodospirillales</taxon>
        <taxon>Rhodospirillaceae</taxon>
        <taxon>Elstera</taxon>
    </lineage>
</organism>
<dbReference type="InterPro" id="IPR003333">
    <property type="entry name" value="CMAS"/>
</dbReference>
<comment type="caution">
    <text evidence="7">The sequence shown here is derived from an EMBL/GenBank/DDBJ whole genome shotgun (WGS) entry which is preliminary data.</text>
</comment>
<evidence type="ECO:0000313" key="8">
    <source>
        <dbReference type="Proteomes" id="UP000216361"/>
    </source>
</evidence>
<evidence type="ECO:0000256" key="5">
    <source>
        <dbReference type="ARBA" id="ARBA00023098"/>
    </source>
</evidence>
<dbReference type="EMBL" id="NOXS01000024">
    <property type="protein sequence ID" value="OYQ21108.1"/>
    <property type="molecule type" value="Genomic_DNA"/>
</dbReference>
<dbReference type="Gene3D" id="3.40.50.150">
    <property type="entry name" value="Vaccinia Virus protein VP39"/>
    <property type="match status" value="1"/>
</dbReference>
<keyword evidence="5" id="KW-0443">Lipid metabolism</keyword>
<keyword evidence="4" id="KW-0949">S-adenosyl-L-methionine</keyword>
<dbReference type="PANTHER" id="PTHR43667">
    <property type="entry name" value="CYCLOPROPANE-FATTY-ACYL-PHOSPHOLIPID SYNTHASE"/>
    <property type="match status" value="1"/>
</dbReference>
<reference evidence="7 8" key="1">
    <citation type="submission" date="2017-07" db="EMBL/GenBank/DDBJ databases">
        <title>Elstera cyanobacteriorum sp. nov., a novel bacterium isolated from cyanobacterial aggregates in a eutrophic lake.</title>
        <authorList>
            <person name="Cai H."/>
        </authorList>
    </citation>
    <scope>NUCLEOTIDE SEQUENCE [LARGE SCALE GENOMIC DNA]</scope>
    <source>
        <strain evidence="7 8">TH019</strain>
    </source>
</reference>
<accession>A0A255XVU9</accession>
<dbReference type="RefSeq" id="WP_094407432.1">
    <property type="nucleotide sequence ID" value="NZ_BMJZ01000012.1"/>
</dbReference>
<evidence type="ECO:0000256" key="1">
    <source>
        <dbReference type="ARBA" id="ARBA00010815"/>
    </source>
</evidence>
<name>A0A255XVU9_9PROT</name>
<keyword evidence="8" id="KW-1185">Reference proteome</keyword>
<dbReference type="SUPFAM" id="SSF53335">
    <property type="entry name" value="S-adenosyl-L-methionine-dependent methyltransferases"/>
    <property type="match status" value="1"/>
</dbReference>
<dbReference type="Pfam" id="PF02353">
    <property type="entry name" value="CMAS"/>
    <property type="match status" value="1"/>
</dbReference>
<keyword evidence="3 7" id="KW-0808">Transferase</keyword>
<evidence type="ECO:0000313" key="7">
    <source>
        <dbReference type="EMBL" id="OYQ21108.1"/>
    </source>
</evidence>
<comment type="similarity">
    <text evidence="1">Belongs to the CFA/CMAS family.</text>
</comment>
<dbReference type="GO" id="GO:0008610">
    <property type="term" value="P:lipid biosynthetic process"/>
    <property type="evidence" value="ECO:0007669"/>
    <property type="project" value="InterPro"/>
</dbReference>
<evidence type="ECO:0000256" key="6">
    <source>
        <dbReference type="PIRSR" id="PIRSR003085-1"/>
    </source>
</evidence>
<feature type="active site" evidence="6">
    <location>
        <position position="392"/>
    </location>
</feature>
<dbReference type="InterPro" id="IPR050723">
    <property type="entry name" value="CFA/CMAS"/>
</dbReference>
<sequence>MSDTVFSAALPEAPGLHLLPPTARLPAPLRPILRAADRMKSGTLTVILPNGHRLMVRGQEPGPVAELHLHRNRLFRRVLMGGHVAFAEAYMDGDWDSPDLAALISYLARNENALAIDGRWWTRALSLVLHRLRDNTKRGSRKNIAFHYDLGNNFYRLWLDPSMTYSSAVFATGAETLEQAQTEKYARMAALIDLKPGDHVLEIGCGWGGFAELAARRGARVTGLTLSKEQKAYAEARLAAAGLADRVEIRLQDYRDTPGTFDGIVSIEMIEAVGEAYWPVYFKAIHDRLKAGGRAAIQAITIDPARFEPYRRSPDFIQRYIFPGGMLPTVERLQHEVARAGMLWEKLDGYGRDYARTLREWREKFDATWDKIAPLGFDARFRRMWRYYLAYCEGGFDAGSIDVVQLGIQKT</sequence>
<dbReference type="Proteomes" id="UP000216361">
    <property type="component" value="Unassembled WGS sequence"/>
</dbReference>
<gene>
    <name evidence="7" type="ORF">CHR90_02645</name>
</gene>
<dbReference type="GO" id="GO:0008168">
    <property type="term" value="F:methyltransferase activity"/>
    <property type="evidence" value="ECO:0007669"/>
    <property type="project" value="UniProtKB-KW"/>
</dbReference>
<dbReference type="OrthoDB" id="9782855at2"/>
<dbReference type="PIRSF" id="PIRSF003085">
    <property type="entry name" value="CMAS"/>
    <property type="match status" value="1"/>
</dbReference>
<evidence type="ECO:0000256" key="3">
    <source>
        <dbReference type="ARBA" id="ARBA00022679"/>
    </source>
</evidence>
<evidence type="ECO:0000256" key="2">
    <source>
        <dbReference type="ARBA" id="ARBA00022603"/>
    </source>
</evidence>
<dbReference type="GO" id="GO:0032259">
    <property type="term" value="P:methylation"/>
    <property type="evidence" value="ECO:0007669"/>
    <property type="project" value="UniProtKB-KW"/>
</dbReference>
<dbReference type="AlphaFoldDB" id="A0A255XVU9"/>
<proteinExistence type="inferred from homology"/>
<dbReference type="InterPro" id="IPR029063">
    <property type="entry name" value="SAM-dependent_MTases_sf"/>
</dbReference>
<dbReference type="CDD" id="cd02440">
    <property type="entry name" value="AdoMet_MTases"/>
    <property type="match status" value="1"/>
</dbReference>
<keyword evidence="2 7" id="KW-0489">Methyltransferase</keyword>
<protein>
    <submittedName>
        <fullName evidence="7">SAM-dependent methyltransferase</fullName>
    </submittedName>
</protein>
<dbReference type="PANTHER" id="PTHR43667:SF2">
    <property type="entry name" value="FATTY ACID C-METHYL TRANSFERASE"/>
    <property type="match status" value="1"/>
</dbReference>